<dbReference type="EMBL" id="KK107260">
    <property type="protein sequence ID" value="EZA54171.1"/>
    <property type="molecule type" value="Genomic_DNA"/>
</dbReference>
<dbReference type="Proteomes" id="UP000053097">
    <property type="component" value="Unassembled WGS sequence"/>
</dbReference>
<sequence length="71" mass="8321">MLQLHVQFVRDFVWQIVQQFSPHCLLYYVLACVIAVHVFLIAPVSRLGRVEQISLQSANNGRRILQRFKII</sequence>
<feature type="transmembrane region" description="Helical" evidence="1">
    <location>
        <begin position="25"/>
        <end position="44"/>
    </location>
</feature>
<name>A0A026WET9_OOCBI</name>
<keyword evidence="1" id="KW-1133">Transmembrane helix</keyword>
<keyword evidence="1" id="KW-0812">Transmembrane</keyword>
<keyword evidence="1" id="KW-0472">Membrane</keyword>
<organism evidence="2 3">
    <name type="scientific">Ooceraea biroi</name>
    <name type="common">Clonal raider ant</name>
    <name type="synonym">Cerapachys biroi</name>
    <dbReference type="NCBI Taxonomy" id="2015173"/>
    <lineage>
        <taxon>Eukaryota</taxon>
        <taxon>Metazoa</taxon>
        <taxon>Ecdysozoa</taxon>
        <taxon>Arthropoda</taxon>
        <taxon>Hexapoda</taxon>
        <taxon>Insecta</taxon>
        <taxon>Pterygota</taxon>
        <taxon>Neoptera</taxon>
        <taxon>Endopterygota</taxon>
        <taxon>Hymenoptera</taxon>
        <taxon>Apocrita</taxon>
        <taxon>Aculeata</taxon>
        <taxon>Formicoidea</taxon>
        <taxon>Formicidae</taxon>
        <taxon>Dorylinae</taxon>
        <taxon>Ooceraea</taxon>
    </lineage>
</organism>
<accession>A0A026WET9</accession>
<dbReference type="AlphaFoldDB" id="A0A026WET9"/>
<protein>
    <submittedName>
        <fullName evidence="2">Uncharacterized protein</fullName>
    </submittedName>
</protein>
<evidence type="ECO:0000313" key="3">
    <source>
        <dbReference type="Proteomes" id="UP000053097"/>
    </source>
</evidence>
<evidence type="ECO:0000313" key="2">
    <source>
        <dbReference type="EMBL" id="EZA54171.1"/>
    </source>
</evidence>
<keyword evidence="3" id="KW-1185">Reference proteome</keyword>
<evidence type="ECO:0000256" key="1">
    <source>
        <dbReference type="SAM" id="Phobius"/>
    </source>
</evidence>
<reference evidence="2 3" key="1">
    <citation type="journal article" date="2014" name="Curr. Biol.">
        <title>The genome of the clonal raider ant Cerapachys biroi.</title>
        <authorList>
            <person name="Oxley P.R."/>
            <person name="Ji L."/>
            <person name="Fetter-Pruneda I."/>
            <person name="McKenzie S.K."/>
            <person name="Li C."/>
            <person name="Hu H."/>
            <person name="Zhang G."/>
            <person name="Kronauer D.J."/>
        </authorList>
    </citation>
    <scope>NUCLEOTIDE SEQUENCE [LARGE SCALE GENOMIC DNA]</scope>
</reference>
<proteinExistence type="predicted"/>
<gene>
    <name evidence="2" type="ORF">X777_06021</name>
</gene>